<protein>
    <submittedName>
        <fullName evidence="2">Uncharacterized protein</fullName>
    </submittedName>
</protein>
<name>A0A9P4NXK8_9PEZI</name>
<accession>A0A9P4NXK8</accession>
<proteinExistence type="predicted"/>
<keyword evidence="1" id="KW-0732">Signal</keyword>
<organism evidence="2 3">
    <name type="scientific">Tothia fuscella</name>
    <dbReference type="NCBI Taxonomy" id="1048955"/>
    <lineage>
        <taxon>Eukaryota</taxon>
        <taxon>Fungi</taxon>
        <taxon>Dikarya</taxon>
        <taxon>Ascomycota</taxon>
        <taxon>Pezizomycotina</taxon>
        <taxon>Dothideomycetes</taxon>
        <taxon>Pleosporomycetidae</taxon>
        <taxon>Venturiales</taxon>
        <taxon>Cylindrosympodiaceae</taxon>
        <taxon>Tothia</taxon>
    </lineage>
</organism>
<gene>
    <name evidence="2" type="ORF">EJ08DRAFT_647779</name>
</gene>
<dbReference type="OrthoDB" id="2910287at2759"/>
<evidence type="ECO:0000313" key="3">
    <source>
        <dbReference type="Proteomes" id="UP000800235"/>
    </source>
</evidence>
<dbReference type="Proteomes" id="UP000800235">
    <property type="component" value="Unassembled WGS sequence"/>
</dbReference>
<evidence type="ECO:0000256" key="1">
    <source>
        <dbReference type="SAM" id="SignalP"/>
    </source>
</evidence>
<feature type="chain" id="PRO_5040197211" evidence="1">
    <location>
        <begin position="27"/>
        <end position="137"/>
    </location>
</feature>
<dbReference type="Gene3D" id="2.60.20.10">
    <property type="entry name" value="Crystallins"/>
    <property type="match status" value="1"/>
</dbReference>
<dbReference type="EMBL" id="MU007023">
    <property type="protein sequence ID" value="KAF2433049.1"/>
    <property type="molecule type" value="Genomic_DNA"/>
</dbReference>
<comment type="caution">
    <text evidence="2">The sequence shown here is derived from an EMBL/GenBank/DDBJ whole genome shotgun (WGS) entry which is preliminary data.</text>
</comment>
<sequence length="137" mass="15345">MMLLQPSRATLATFFGFLISSSPAIAAPTLIDSLIHPRQGVTHTFSVILCVDANFKSCDTFAVLFGTCYNFPEVFNSEVSSYKMPPYVGCTLYNDGGCSSKGYMEWHSDWDKDLRNILNQKGLNDLWSSMVCYTVRE</sequence>
<reference evidence="2" key="1">
    <citation type="journal article" date="2020" name="Stud. Mycol.">
        <title>101 Dothideomycetes genomes: a test case for predicting lifestyles and emergence of pathogens.</title>
        <authorList>
            <person name="Haridas S."/>
            <person name="Albert R."/>
            <person name="Binder M."/>
            <person name="Bloem J."/>
            <person name="Labutti K."/>
            <person name="Salamov A."/>
            <person name="Andreopoulos B."/>
            <person name="Baker S."/>
            <person name="Barry K."/>
            <person name="Bills G."/>
            <person name="Bluhm B."/>
            <person name="Cannon C."/>
            <person name="Castanera R."/>
            <person name="Culley D."/>
            <person name="Daum C."/>
            <person name="Ezra D."/>
            <person name="Gonzalez J."/>
            <person name="Henrissat B."/>
            <person name="Kuo A."/>
            <person name="Liang C."/>
            <person name="Lipzen A."/>
            <person name="Lutzoni F."/>
            <person name="Magnuson J."/>
            <person name="Mondo S."/>
            <person name="Nolan M."/>
            <person name="Ohm R."/>
            <person name="Pangilinan J."/>
            <person name="Park H.-J."/>
            <person name="Ramirez L."/>
            <person name="Alfaro M."/>
            <person name="Sun H."/>
            <person name="Tritt A."/>
            <person name="Yoshinaga Y."/>
            <person name="Zwiers L.-H."/>
            <person name="Turgeon B."/>
            <person name="Goodwin S."/>
            <person name="Spatafora J."/>
            <person name="Crous P."/>
            <person name="Grigoriev I."/>
        </authorList>
    </citation>
    <scope>NUCLEOTIDE SEQUENCE</scope>
    <source>
        <strain evidence="2">CBS 130266</strain>
    </source>
</reference>
<dbReference type="AlphaFoldDB" id="A0A9P4NXK8"/>
<feature type="signal peptide" evidence="1">
    <location>
        <begin position="1"/>
        <end position="26"/>
    </location>
</feature>
<keyword evidence="3" id="KW-1185">Reference proteome</keyword>
<evidence type="ECO:0000313" key="2">
    <source>
        <dbReference type="EMBL" id="KAF2433049.1"/>
    </source>
</evidence>